<dbReference type="PANTHER" id="PTHR43537">
    <property type="entry name" value="TRANSCRIPTIONAL REGULATOR, GNTR FAMILY"/>
    <property type="match status" value="1"/>
</dbReference>
<feature type="domain" description="HTH gntR-type" evidence="4">
    <location>
        <begin position="16"/>
        <end position="86"/>
    </location>
</feature>
<evidence type="ECO:0000259" key="4">
    <source>
        <dbReference type="PROSITE" id="PS50949"/>
    </source>
</evidence>
<dbReference type="Gene3D" id="1.10.10.10">
    <property type="entry name" value="Winged helix-like DNA-binding domain superfamily/Winged helix DNA-binding domain"/>
    <property type="match status" value="1"/>
</dbReference>
<dbReference type="InterPro" id="IPR011711">
    <property type="entry name" value="GntR_C"/>
</dbReference>
<dbReference type="InterPro" id="IPR000524">
    <property type="entry name" value="Tscrpt_reg_HTH_GntR"/>
</dbReference>
<dbReference type="SUPFAM" id="SSF48008">
    <property type="entry name" value="GntR ligand-binding domain-like"/>
    <property type="match status" value="1"/>
</dbReference>
<keyword evidence="1" id="KW-0805">Transcription regulation</keyword>
<sequence>MTELFAGLKVASATPRTRAAQLAAAVENRVRTAGLGAGSPVGTIEALQRESGLARATVNEAVRLLADRDVLVVRPGRGGGLFVADQGPVVRMRRTLLGIREDAQETVADAVELRDHLEELIDVGAARCRRESDIPGLRSAVAAMAEATDWDGFVRANWALHEHIAALCPNAMARAVYLGTLGHLGSTTPRSDSPDTGAYRAERLRIHADLVEAIAAGDEAAVRAAVARHNSTD</sequence>
<dbReference type="InterPro" id="IPR008920">
    <property type="entry name" value="TF_FadR/GntR_C"/>
</dbReference>
<evidence type="ECO:0000256" key="2">
    <source>
        <dbReference type="ARBA" id="ARBA00023125"/>
    </source>
</evidence>
<protein>
    <submittedName>
        <fullName evidence="5">GntR family transcriptional regulator</fullName>
    </submittedName>
</protein>
<organism evidence="5 6">
    <name type="scientific">Amycolatopsis albispora</name>
    <dbReference type="NCBI Taxonomy" id="1804986"/>
    <lineage>
        <taxon>Bacteria</taxon>
        <taxon>Bacillati</taxon>
        <taxon>Actinomycetota</taxon>
        <taxon>Actinomycetes</taxon>
        <taxon>Pseudonocardiales</taxon>
        <taxon>Pseudonocardiaceae</taxon>
        <taxon>Amycolatopsis</taxon>
    </lineage>
</organism>
<dbReference type="AlphaFoldDB" id="A0A344L3V7"/>
<dbReference type="GO" id="GO:0003700">
    <property type="term" value="F:DNA-binding transcription factor activity"/>
    <property type="evidence" value="ECO:0007669"/>
    <property type="project" value="InterPro"/>
</dbReference>
<accession>A0A344L3V7</accession>
<dbReference type="Pfam" id="PF07729">
    <property type="entry name" value="FCD"/>
    <property type="match status" value="1"/>
</dbReference>
<dbReference type="GO" id="GO:0003677">
    <property type="term" value="F:DNA binding"/>
    <property type="evidence" value="ECO:0007669"/>
    <property type="project" value="UniProtKB-KW"/>
</dbReference>
<reference evidence="5 6" key="1">
    <citation type="submission" date="2016-04" db="EMBL/GenBank/DDBJ databases">
        <title>Complete genome sequence and analysis of deep-sea sediment isolate, Amycolatopsis sp. WP1.</title>
        <authorList>
            <person name="Wang H."/>
            <person name="Chen S."/>
            <person name="Wu Q."/>
        </authorList>
    </citation>
    <scope>NUCLEOTIDE SEQUENCE [LARGE SCALE GENOMIC DNA]</scope>
    <source>
        <strain evidence="5 6">WP1</strain>
    </source>
</reference>
<keyword evidence="2" id="KW-0238">DNA-binding</keyword>
<dbReference type="RefSeq" id="WP_113691995.1">
    <property type="nucleotide sequence ID" value="NZ_CP015163.1"/>
</dbReference>
<proteinExistence type="predicted"/>
<evidence type="ECO:0000313" key="6">
    <source>
        <dbReference type="Proteomes" id="UP000250434"/>
    </source>
</evidence>
<dbReference type="Gene3D" id="1.20.120.530">
    <property type="entry name" value="GntR ligand-binding domain-like"/>
    <property type="match status" value="1"/>
</dbReference>
<dbReference type="PANTHER" id="PTHR43537:SF5">
    <property type="entry name" value="UXU OPERON TRANSCRIPTIONAL REGULATOR"/>
    <property type="match status" value="1"/>
</dbReference>
<dbReference type="KEGG" id="aab:A4R43_09485"/>
<dbReference type="Proteomes" id="UP000250434">
    <property type="component" value="Chromosome"/>
</dbReference>
<evidence type="ECO:0000256" key="1">
    <source>
        <dbReference type="ARBA" id="ARBA00023015"/>
    </source>
</evidence>
<gene>
    <name evidence="5" type="ORF">A4R43_09485</name>
</gene>
<dbReference type="PROSITE" id="PS50949">
    <property type="entry name" value="HTH_GNTR"/>
    <property type="match status" value="1"/>
</dbReference>
<dbReference type="InterPro" id="IPR036390">
    <property type="entry name" value="WH_DNA-bd_sf"/>
</dbReference>
<dbReference type="InterPro" id="IPR036388">
    <property type="entry name" value="WH-like_DNA-bd_sf"/>
</dbReference>
<dbReference type="OrthoDB" id="3232242at2"/>
<evidence type="ECO:0000256" key="3">
    <source>
        <dbReference type="ARBA" id="ARBA00023163"/>
    </source>
</evidence>
<name>A0A344L3V7_9PSEU</name>
<keyword evidence="6" id="KW-1185">Reference proteome</keyword>
<dbReference type="SMART" id="SM00895">
    <property type="entry name" value="FCD"/>
    <property type="match status" value="1"/>
</dbReference>
<keyword evidence="3" id="KW-0804">Transcription</keyword>
<evidence type="ECO:0000313" key="5">
    <source>
        <dbReference type="EMBL" id="AXB42731.1"/>
    </source>
</evidence>
<dbReference type="EMBL" id="CP015163">
    <property type="protein sequence ID" value="AXB42731.1"/>
    <property type="molecule type" value="Genomic_DNA"/>
</dbReference>
<dbReference type="SUPFAM" id="SSF46785">
    <property type="entry name" value="Winged helix' DNA-binding domain"/>
    <property type="match status" value="1"/>
</dbReference>